<evidence type="ECO:0000313" key="3">
    <source>
        <dbReference type="Proteomes" id="UP000198640"/>
    </source>
</evidence>
<evidence type="ECO:0000313" key="2">
    <source>
        <dbReference type="EMBL" id="SDX89227.1"/>
    </source>
</evidence>
<proteinExistence type="predicted"/>
<evidence type="ECO:0000256" key="1">
    <source>
        <dbReference type="SAM" id="MobiDB-lite"/>
    </source>
</evidence>
<dbReference type="Pfam" id="PF06252">
    <property type="entry name" value="GemA"/>
    <property type="match status" value="1"/>
</dbReference>
<dbReference type="EMBL" id="FNOY01000011">
    <property type="protein sequence ID" value="SDX89227.1"/>
    <property type="molecule type" value="Genomic_DNA"/>
</dbReference>
<feature type="compositionally biased region" description="Basic residues" evidence="1">
    <location>
        <begin position="61"/>
        <end position="70"/>
    </location>
</feature>
<keyword evidence="3" id="KW-1185">Reference proteome</keyword>
<dbReference type="AlphaFoldDB" id="A0A1H3FEN6"/>
<reference evidence="2 3" key="1">
    <citation type="submission" date="2016-10" db="EMBL/GenBank/DDBJ databases">
        <authorList>
            <person name="de Groot N.N."/>
        </authorList>
    </citation>
    <scope>NUCLEOTIDE SEQUENCE [LARGE SCALE GENOMIC DNA]</scope>
    <source>
        <strain evidence="2 3">Nm1</strain>
    </source>
</reference>
<dbReference type="RefSeq" id="WP_090412519.1">
    <property type="nucleotide sequence ID" value="NZ_FNOY01000011.1"/>
</dbReference>
<feature type="region of interest" description="Disordered" evidence="1">
    <location>
        <begin position="55"/>
        <end position="81"/>
    </location>
</feature>
<dbReference type="Proteomes" id="UP000198640">
    <property type="component" value="Unassembled WGS sequence"/>
</dbReference>
<dbReference type="InterPro" id="IPR009363">
    <property type="entry name" value="Phage_Mu_Gp16"/>
</dbReference>
<protein>
    <submittedName>
        <fullName evidence="2">Mu-like prophage protein gp16</fullName>
    </submittedName>
</protein>
<organism evidence="2 3">
    <name type="scientific">Nitrosomonas halophila</name>
    <dbReference type="NCBI Taxonomy" id="44576"/>
    <lineage>
        <taxon>Bacteria</taxon>
        <taxon>Pseudomonadati</taxon>
        <taxon>Pseudomonadota</taxon>
        <taxon>Betaproteobacteria</taxon>
        <taxon>Nitrosomonadales</taxon>
        <taxon>Nitrosomonadaceae</taxon>
        <taxon>Nitrosomonas</taxon>
    </lineage>
</organism>
<dbReference type="STRING" id="44576.SAMN05421881_101166"/>
<name>A0A1H3FEN6_9PROT</name>
<accession>A0A1H3FEN6</accession>
<dbReference type="OrthoDB" id="5460653at2"/>
<sequence>MDTPQQRKRELALIHIAKTQLGLDDCTYRQLLWQLAKVRSSRDLDANGRQQLLAHFEQKGWRRSPPKKAARGAPKNRPSAQHAGLLGKIGALLTAMELPWHYAHGISQQMFKIERAEWCQPDQLRKIIAALNYKARKKTHA</sequence>
<gene>
    <name evidence="2" type="ORF">SAMN05421881_101166</name>
</gene>